<proteinExistence type="predicted"/>
<sequence length="486" mass="56075">MFKIFISARYLKTFISSVTVYLAMISVSVSAGETEDFVNKLKTHYEKTRSIKKFSLNYHFLNKQYRSHDYWDYQAPDRVLSVRMVEVDLEKKHFYDNDILYSPGGQILDRVQFQNDTHSYYYEKNGNFLGKRYFNEGMGNFDRFVSYNALNIDFLAIRPLLDEANIKSNITLRQDRKSATTTLTHKNANDHIVDYEFDNSTLQLLKINNKTRQAIFIYDDYQTTRGLTFARSVNKYYNGAKEPAYISFNDKFEIIEEVDAAKLQLPQGYGPEVKPGDGVLVAKEIAQDLYVITDSGGWRNSLFKVNGDEIMVFGAAGYPELSTKTIKLIGEQFPTKKISAIHVTHAQEADIAGLTVYAEHGIEMLADEYSIAAIKAYPDFANDIHRFKFRTIEHEQVIDGASFYVLESMHAKRQSFVYFEDSGIIFQADFLNIAFDNTVPKLIPNYTRTFIDFIRSKKLKFNRIVGNYKNNNISVEVVNKTYNAMM</sequence>
<dbReference type="RefSeq" id="WP_193192784.1">
    <property type="nucleotide sequence ID" value="NZ_JACZFR010000034.1"/>
</dbReference>
<dbReference type="SUPFAM" id="SSF56281">
    <property type="entry name" value="Metallo-hydrolase/oxidoreductase"/>
    <property type="match status" value="1"/>
</dbReference>
<gene>
    <name evidence="2" type="ORF">ACFQBM_18695</name>
</gene>
<feature type="chain" id="PRO_5045928699" description="MBL fold metallo-hydrolase" evidence="1">
    <location>
        <begin position="32"/>
        <end position="486"/>
    </location>
</feature>
<evidence type="ECO:0000313" key="2">
    <source>
        <dbReference type="EMBL" id="MFC6635311.1"/>
    </source>
</evidence>
<dbReference type="Gene3D" id="3.60.15.10">
    <property type="entry name" value="Ribonuclease Z/Hydroxyacylglutathione hydrolase-like"/>
    <property type="match status" value="1"/>
</dbReference>
<accession>A0ABW1YRB1</accession>
<comment type="caution">
    <text evidence="2">The sequence shown here is derived from an EMBL/GenBank/DDBJ whole genome shotgun (WGS) entry which is preliminary data.</text>
</comment>
<dbReference type="InterPro" id="IPR036866">
    <property type="entry name" value="RibonucZ/Hydroxyglut_hydro"/>
</dbReference>
<keyword evidence="1" id="KW-0732">Signal</keyword>
<protein>
    <recommendedName>
        <fullName evidence="4">MBL fold metallo-hydrolase</fullName>
    </recommendedName>
</protein>
<organism evidence="2 3">
    <name type="scientific">Microbulbifer taiwanensis</name>
    <dbReference type="NCBI Taxonomy" id="986746"/>
    <lineage>
        <taxon>Bacteria</taxon>
        <taxon>Pseudomonadati</taxon>
        <taxon>Pseudomonadota</taxon>
        <taxon>Gammaproteobacteria</taxon>
        <taxon>Cellvibrionales</taxon>
        <taxon>Microbulbiferaceae</taxon>
        <taxon>Microbulbifer</taxon>
    </lineage>
</organism>
<reference evidence="3" key="1">
    <citation type="journal article" date="2019" name="Int. J. Syst. Evol. Microbiol.">
        <title>The Global Catalogue of Microorganisms (GCM) 10K type strain sequencing project: providing services to taxonomists for standard genome sequencing and annotation.</title>
        <authorList>
            <consortium name="The Broad Institute Genomics Platform"/>
            <consortium name="The Broad Institute Genome Sequencing Center for Infectious Disease"/>
            <person name="Wu L."/>
            <person name="Ma J."/>
        </authorList>
    </citation>
    <scope>NUCLEOTIDE SEQUENCE [LARGE SCALE GENOMIC DNA]</scope>
    <source>
        <strain evidence="3">CGMCC 1.13718</strain>
    </source>
</reference>
<name>A0ABW1YRB1_9GAMM</name>
<keyword evidence="3" id="KW-1185">Reference proteome</keyword>
<evidence type="ECO:0000256" key="1">
    <source>
        <dbReference type="SAM" id="SignalP"/>
    </source>
</evidence>
<dbReference type="EMBL" id="JBHSVR010000001">
    <property type="protein sequence ID" value="MFC6635311.1"/>
    <property type="molecule type" value="Genomic_DNA"/>
</dbReference>
<evidence type="ECO:0008006" key="4">
    <source>
        <dbReference type="Google" id="ProtNLM"/>
    </source>
</evidence>
<dbReference type="Proteomes" id="UP001596425">
    <property type="component" value="Unassembled WGS sequence"/>
</dbReference>
<evidence type="ECO:0000313" key="3">
    <source>
        <dbReference type="Proteomes" id="UP001596425"/>
    </source>
</evidence>
<feature type="signal peptide" evidence="1">
    <location>
        <begin position="1"/>
        <end position="31"/>
    </location>
</feature>